<dbReference type="Gene3D" id="1.10.260.40">
    <property type="entry name" value="lambda repressor-like DNA-binding domains"/>
    <property type="match status" value="1"/>
</dbReference>
<organism evidence="2 3">
    <name type="scientific">Phaeodactylibacter luteus</name>
    <dbReference type="NCBI Taxonomy" id="1564516"/>
    <lineage>
        <taxon>Bacteria</taxon>
        <taxon>Pseudomonadati</taxon>
        <taxon>Bacteroidota</taxon>
        <taxon>Saprospiria</taxon>
        <taxon>Saprospirales</taxon>
        <taxon>Haliscomenobacteraceae</taxon>
        <taxon>Phaeodactylibacter</taxon>
    </lineage>
</organism>
<feature type="domain" description="HTH cro/C1-type" evidence="1">
    <location>
        <begin position="33"/>
        <end position="87"/>
    </location>
</feature>
<dbReference type="InterPro" id="IPR001387">
    <property type="entry name" value="Cro/C1-type_HTH"/>
</dbReference>
<accession>A0A5C6S5K9</accession>
<evidence type="ECO:0000313" key="3">
    <source>
        <dbReference type="Proteomes" id="UP000321580"/>
    </source>
</evidence>
<gene>
    <name evidence="2" type="ORF">FRY97_02210</name>
</gene>
<dbReference type="EMBL" id="VOOR01000003">
    <property type="protein sequence ID" value="TXB68903.1"/>
    <property type="molecule type" value="Genomic_DNA"/>
</dbReference>
<name>A0A5C6S5K9_9BACT</name>
<dbReference type="OrthoDB" id="3831186at2"/>
<dbReference type="InterPro" id="IPR010982">
    <property type="entry name" value="Lambda_DNA-bd_dom_sf"/>
</dbReference>
<protein>
    <submittedName>
        <fullName evidence="2">Helix-turn-helix transcriptional regulator</fullName>
    </submittedName>
</protein>
<dbReference type="SMART" id="SM00530">
    <property type="entry name" value="HTH_XRE"/>
    <property type="match status" value="1"/>
</dbReference>
<keyword evidence="3" id="KW-1185">Reference proteome</keyword>
<proteinExistence type="predicted"/>
<comment type="caution">
    <text evidence="2">The sequence shown here is derived from an EMBL/GenBank/DDBJ whole genome shotgun (WGS) entry which is preliminary data.</text>
</comment>
<dbReference type="Pfam" id="PF01381">
    <property type="entry name" value="HTH_3"/>
    <property type="match status" value="1"/>
</dbReference>
<dbReference type="SUPFAM" id="SSF47413">
    <property type="entry name" value="lambda repressor-like DNA-binding domains"/>
    <property type="match status" value="1"/>
</dbReference>
<dbReference type="AlphaFoldDB" id="A0A5C6S5K9"/>
<evidence type="ECO:0000259" key="1">
    <source>
        <dbReference type="PROSITE" id="PS50943"/>
    </source>
</evidence>
<sequence length="180" mass="20170">MGLFQAVSRTKPLFSDLLPLKPTVADHNLARNLKFLRKSHGLSQQKLAEQLGLKRNNIASYEAGIVEPKPLNFIKMALFFGVSPRALLQEEAAGLLPEADDTPGYGHELNVRLNRFAQGTEDLQKVFEGFQEFYSLPNSSPTAPNKQQDLETLMAIIAQLLQTNWEFMESITRNQGESLL</sequence>
<dbReference type="CDD" id="cd00093">
    <property type="entry name" value="HTH_XRE"/>
    <property type="match status" value="1"/>
</dbReference>
<dbReference type="Proteomes" id="UP000321580">
    <property type="component" value="Unassembled WGS sequence"/>
</dbReference>
<dbReference type="GO" id="GO:0003677">
    <property type="term" value="F:DNA binding"/>
    <property type="evidence" value="ECO:0007669"/>
    <property type="project" value="InterPro"/>
</dbReference>
<evidence type="ECO:0000313" key="2">
    <source>
        <dbReference type="EMBL" id="TXB68903.1"/>
    </source>
</evidence>
<reference evidence="2 3" key="1">
    <citation type="submission" date="2019-08" db="EMBL/GenBank/DDBJ databases">
        <title>Genome of Phaeodactylibacter luteus.</title>
        <authorList>
            <person name="Bowman J.P."/>
        </authorList>
    </citation>
    <scope>NUCLEOTIDE SEQUENCE [LARGE SCALE GENOMIC DNA]</scope>
    <source>
        <strain evidence="2 3">KCTC 42180</strain>
    </source>
</reference>
<dbReference type="PROSITE" id="PS50943">
    <property type="entry name" value="HTH_CROC1"/>
    <property type="match status" value="1"/>
</dbReference>